<feature type="region of interest" description="Disordered" evidence="2">
    <location>
        <begin position="760"/>
        <end position="792"/>
    </location>
</feature>
<comment type="caution">
    <text evidence="3">The sequence shown here is derived from an EMBL/GenBank/DDBJ whole genome shotgun (WGS) entry which is preliminary data.</text>
</comment>
<feature type="coiled-coil region" evidence="1">
    <location>
        <begin position="40"/>
        <end position="106"/>
    </location>
</feature>
<sequence>MKHELDNLPTEESIPHSPEVISPTFKNSLSRFNLGNMRREELLKFTLQEAENKLQIVQDQRRVIRGTLKEKSNIILHKIQKNREDIERVEKQIEKLEIGSANMTNAIKKHNQLKVEAFKVALKPLQDVIEMLEVSKLECEKSIEDIDEKLNVLSKSENEYTEQLEEKKAEENAIMNQKKGLINSLEDMEDSHPWDYKEFIKDKETKETLVKIREQKKAQVMNLNEIDKIISDLNNQSEILSRDIDSLRSHKFSTESLSKNEIELIQLEEFLNLQCKTFAGPKLSEIIQELCTLGNFPVNQMIFKEQFRIIEQIELEMIESAKTEQENYESKIAELSKNIEELEVEIYAMISVQQSDHALEKKLRKARKELEDTRQKADWFMNDHNSKIQMIGKWKCDNRNILLIKDTARIPTDEQVVEEFYNRLKPYVQNPEHWRAMESVIVRYCEKAKERDSMQDAISQQKFRDNGLIESKCETLKRVRAIKTSKESERAIMRRELESILVKEKKTLKELENSKLEVESARKIYFKEQLQQSLSANSNYNRIQKTYGDKALKKFMEKESSEVKTRIDKERVEIKAKLETLYIRKQNWDESQEALKKEIAENIQSKLSAIQHEKNKLKHERSKHEKELKTLSEAEDDAHSKLNDLAEVKRNELVKSAKKVATTHGGERGGKIEQLYALRHKKESEICDLEAELIKLEGSLRDKETSAELEIIKLKGRIQNLNVELSEIEKKNKKAEKLEKTISKIDISQSDFASDLEISSEVNPARKSVNAKQIESPDSGKGIVQEPTSPNKNITEEVKDHEEETQDKPQLRALQKNLQSGITEEDYFSDVSSEIPCPTEPKYKYDDPEGKNKAFFDGIMPLIEGTIIYKLFKGKNLRTFDPLESRVYTPEECGYGIRKMKLNRQLGKIEIRQIGKAGVESSIITDQIVSIVIPSITSEIIKARGKNINDEDHTLEKSDEHNKIYRNMKAMGNIEIESPAFISKAKEACHFPFFITLKNGRVDFVAEGLHVYRTWLTGIKALIKNKSDLERLKFRIIQI</sequence>
<feature type="region of interest" description="Disordered" evidence="2">
    <location>
        <begin position="1"/>
        <end position="22"/>
    </location>
</feature>
<feature type="coiled-coil region" evidence="1">
    <location>
        <begin position="146"/>
        <end position="177"/>
    </location>
</feature>
<name>A0A1R2CCC4_9CILI</name>
<feature type="coiled-coil region" evidence="1">
    <location>
        <begin position="494"/>
        <end position="521"/>
    </location>
</feature>
<gene>
    <name evidence="3" type="ORF">SteCoe_11780</name>
</gene>
<evidence type="ECO:0008006" key="5">
    <source>
        <dbReference type="Google" id="ProtNLM"/>
    </source>
</evidence>
<dbReference type="AlphaFoldDB" id="A0A1R2CCC4"/>
<protein>
    <recommendedName>
        <fullName evidence="5">PH domain-containing protein</fullName>
    </recommendedName>
</protein>
<evidence type="ECO:0000313" key="4">
    <source>
        <dbReference type="Proteomes" id="UP000187209"/>
    </source>
</evidence>
<keyword evidence="1" id="KW-0175">Coiled coil</keyword>
<evidence type="ECO:0000256" key="2">
    <source>
        <dbReference type="SAM" id="MobiDB-lite"/>
    </source>
</evidence>
<feature type="coiled-coil region" evidence="1">
    <location>
        <begin position="600"/>
        <end position="651"/>
    </location>
</feature>
<proteinExistence type="predicted"/>
<reference evidence="3 4" key="1">
    <citation type="submission" date="2016-11" db="EMBL/GenBank/DDBJ databases">
        <title>The macronuclear genome of Stentor coeruleus: a giant cell with tiny introns.</title>
        <authorList>
            <person name="Slabodnick M."/>
            <person name="Ruby J.G."/>
            <person name="Reiff S.B."/>
            <person name="Swart E.C."/>
            <person name="Gosai S."/>
            <person name="Prabakaran S."/>
            <person name="Witkowska E."/>
            <person name="Larue G.E."/>
            <person name="Fisher S."/>
            <person name="Freeman R.M."/>
            <person name="Gunawardena J."/>
            <person name="Chu W."/>
            <person name="Stover N.A."/>
            <person name="Gregory B.D."/>
            <person name="Nowacki M."/>
            <person name="Derisi J."/>
            <person name="Roy S.W."/>
            <person name="Marshall W.F."/>
            <person name="Sood P."/>
        </authorList>
    </citation>
    <scope>NUCLEOTIDE SEQUENCE [LARGE SCALE GENOMIC DNA]</scope>
    <source>
        <strain evidence="3">WM001</strain>
    </source>
</reference>
<feature type="coiled-coil region" evidence="1">
    <location>
        <begin position="318"/>
        <end position="383"/>
    </location>
</feature>
<accession>A0A1R2CCC4</accession>
<keyword evidence="4" id="KW-1185">Reference proteome</keyword>
<evidence type="ECO:0000313" key="3">
    <source>
        <dbReference type="EMBL" id="OMJ86632.1"/>
    </source>
</evidence>
<evidence type="ECO:0000256" key="1">
    <source>
        <dbReference type="SAM" id="Coils"/>
    </source>
</evidence>
<dbReference type="EMBL" id="MPUH01000199">
    <property type="protein sequence ID" value="OMJ86632.1"/>
    <property type="molecule type" value="Genomic_DNA"/>
</dbReference>
<feature type="coiled-coil region" evidence="1">
    <location>
        <begin position="711"/>
        <end position="748"/>
    </location>
</feature>
<dbReference type="Proteomes" id="UP000187209">
    <property type="component" value="Unassembled WGS sequence"/>
</dbReference>
<organism evidence="3 4">
    <name type="scientific">Stentor coeruleus</name>
    <dbReference type="NCBI Taxonomy" id="5963"/>
    <lineage>
        <taxon>Eukaryota</taxon>
        <taxon>Sar</taxon>
        <taxon>Alveolata</taxon>
        <taxon>Ciliophora</taxon>
        <taxon>Postciliodesmatophora</taxon>
        <taxon>Heterotrichea</taxon>
        <taxon>Heterotrichida</taxon>
        <taxon>Stentoridae</taxon>
        <taxon>Stentor</taxon>
    </lineage>
</organism>